<dbReference type="PANTHER" id="PTHR46191">
    <property type="match status" value="1"/>
</dbReference>
<dbReference type="FunFam" id="3.40.50.720:FF:000047">
    <property type="entry name" value="NADP-dependent L-serine/L-allo-threonine dehydrogenase"/>
    <property type="match status" value="1"/>
</dbReference>
<dbReference type="PRINTS" id="PR00081">
    <property type="entry name" value="GDHRDH"/>
</dbReference>
<dbReference type="EMBL" id="KL648556">
    <property type="protein sequence ID" value="KEY68911.1"/>
    <property type="molecule type" value="Genomic_DNA"/>
</dbReference>
<dbReference type="InterPro" id="IPR051828">
    <property type="entry name" value="HAD-like_hydrolase_domain"/>
</dbReference>
<proteinExistence type="predicted"/>
<dbReference type="PRINTS" id="PR00080">
    <property type="entry name" value="SDRFAMILY"/>
</dbReference>
<dbReference type="Gene3D" id="3.40.50.1000">
    <property type="entry name" value="HAD superfamily/HAD-like"/>
    <property type="match status" value="1"/>
</dbReference>
<accession>A0A084AUD2</accession>
<dbReference type="OrthoDB" id="444127at2759"/>
<dbReference type="InterPro" id="IPR044924">
    <property type="entry name" value="HAD-SF_hydro_IA_REG-2-like_cap"/>
</dbReference>
<dbReference type="SUPFAM" id="SSF51735">
    <property type="entry name" value="NAD(P)-binding Rossmann-fold domains"/>
    <property type="match status" value="1"/>
</dbReference>
<dbReference type="GO" id="GO:0005634">
    <property type="term" value="C:nucleus"/>
    <property type="evidence" value="ECO:0007669"/>
    <property type="project" value="TreeGrafter"/>
</dbReference>
<sequence length="580" mass="63326">MMTSLQGKVVLLTGASMGIGAAIAEHLAQAGAHLALLARSEVSVLAASLVETLAKELTSKHSQCKAIYIPTDIGKHDAVDKAVALTIEQLGSIDILINNAGLALGTPATFPDLKIEDVITMNNTNINGMMFVTHCVLNRSMLARKAGTILNITSTTALEVPPFPGETVYHANKACQEGFTNALRNELNETNIRVLALRPGAVDNHFHHQRVGYDEELHDSFFEGMKPLQSEEVAEAAVFMLSQPFNRSIKALDVVSTGRPHRDNCFRYVANTLCSSTQHHGEQPDMAKRNLLVCFDAFGTLFKPKRSVAQQYSEVARSLGVVGFNDKDLENNLYAAIKDESKRNPNYGKATGLDATKWWTNIIYKTFTPLIGENQSLPADLAPALLHRFSSSDGYETESNAISAVKSLKQASGHGFARSIAVGVITNSDDRVPSILSSLGLHVSPLRYGTKAELHGLAEQSYDVDFHCMSYDVGVEKPDRGIFQAADSMLVRLIATRQGVNPAHADVESWQKVYVGDDYDKDVVGARNAGWNAVLLSEGRDDITKLEDISAESVDDLVREHPVITVRSIQELATWLNSRR</sequence>
<organism evidence="2 3">
    <name type="scientific">Stachybotrys chartarum (strain CBS 109288 / IBT 7711)</name>
    <name type="common">Toxic black mold</name>
    <name type="synonym">Stilbospora chartarum</name>
    <dbReference type="NCBI Taxonomy" id="1280523"/>
    <lineage>
        <taxon>Eukaryota</taxon>
        <taxon>Fungi</taxon>
        <taxon>Dikarya</taxon>
        <taxon>Ascomycota</taxon>
        <taxon>Pezizomycotina</taxon>
        <taxon>Sordariomycetes</taxon>
        <taxon>Hypocreomycetidae</taxon>
        <taxon>Hypocreales</taxon>
        <taxon>Stachybotryaceae</taxon>
        <taxon>Stachybotrys</taxon>
    </lineage>
</organism>
<dbReference type="Pfam" id="PF13242">
    <property type="entry name" value="Hydrolase_like"/>
    <property type="match status" value="1"/>
</dbReference>
<dbReference type="AlphaFoldDB" id="A0A084AUD2"/>
<dbReference type="InterPro" id="IPR023214">
    <property type="entry name" value="HAD_sf"/>
</dbReference>
<dbReference type="Gene3D" id="1.10.150.720">
    <property type="entry name" value="Haloacid dehalogenase-like hydrolase"/>
    <property type="match status" value="1"/>
</dbReference>
<evidence type="ECO:0000313" key="2">
    <source>
        <dbReference type="EMBL" id="KEY68911.1"/>
    </source>
</evidence>
<dbReference type="InterPro" id="IPR036412">
    <property type="entry name" value="HAD-like_sf"/>
</dbReference>
<reference evidence="2 3" key="1">
    <citation type="journal article" date="2014" name="BMC Genomics">
        <title>Comparative genome sequencing reveals chemotype-specific gene clusters in the toxigenic black mold Stachybotrys.</title>
        <authorList>
            <person name="Semeiks J."/>
            <person name="Borek D."/>
            <person name="Otwinowski Z."/>
            <person name="Grishin N.V."/>
        </authorList>
    </citation>
    <scope>NUCLEOTIDE SEQUENCE [LARGE SCALE GENOMIC DNA]</scope>
    <source>
        <strain evidence="3">CBS 109288 / IBT 7711</strain>
    </source>
</reference>
<keyword evidence="3" id="KW-1185">Reference proteome</keyword>
<dbReference type="InterPro" id="IPR002347">
    <property type="entry name" value="SDR_fam"/>
</dbReference>
<dbReference type="Gene3D" id="3.40.50.720">
    <property type="entry name" value="NAD(P)-binding Rossmann-like Domain"/>
    <property type="match status" value="1"/>
</dbReference>
<gene>
    <name evidence="2" type="ORF">S7711_03841</name>
</gene>
<evidence type="ECO:0000256" key="1">
    <source>
        <dbReference type="ARBA" id="ARBA00023002"/>
    </source>
</evidence>
<keyword evidence="1" id="KW-0560">Oxidoreductase</keyword>
<dbReference type="Proteomes" id="UP000028045">
    <property type="component" value="Unassembled WGS sequence"/>
</dbReference>
<protein>
    <submittedName>
        <fullName evidence="2">Uncharacterized protein</fullName>
    </submittedName>
</protein>
<dbReference type="SUPFAM" id="SSF56784">
    <property type="entry name" value="HAD-like"/>
    <property type="match status" value="1"/>
</dbReference>
<name>A0A084AUD2_STACB</name>
<dbReference type="Pfam" id="PF00106">
    <property type="entry name" value="adh_short"/>
    <property type="match status" value="1"/>
</dbReference>
<dbReference type="InterPro" id="IPR036291">
    <property type="entry name" value="NAD(P)-bd_dom_sf"/>
</dbReference>
<dbReference type="PANTHER" id="PTHR46191:SF2">
    <property type="entry name" value="HALOACID DEHALOGENASE-LIKE HYDROLASE DOMAIN-CONTAINING PROTEIN 3"/>
    <property type="match status" value="1"/>
</dbReference>
<dbReference type="GO" id="GO:0016616">
    <property type="term" value="F:oxidoreductase activity, acting on the CH-OH group of donors, NAD or NADP as acceptor"/>
    <property type="evidence" value="ECO:0007669"/>
    <property type="project" value="UniProtKB-ARBA"/>
</dbReference>
<evidence type="ECO:0000313" key="3">
    <source>
        <dbReference type="Proteomes" id="UP000028045"/>
    </source>
</evidence>
<dbReference type="HOGENOM" id="CLU_470235_0_0_1"/>